<evidence type="ECO:0000259" key="12">
    <source>
        <dbReference type="Pfam" id="PF00593"/>
    </source>
</evidence>
<feature type="region of interest" description="Disordered" evidence="10">
    <location>
        <begin position="30"/>
        <end position="73"/>
    </location>
</feature>
<dbReference type="SUPFAM" id="SSF56935">
    <property type="entry name" value="Porins"/>
    <property type="match status" value="1"/>
</dbReference>
<evidence type="ECO:0000256" key="8">
    <source>
        <dbReference type="PROSITE-ProRule" id="PRU01360"/>
    </source>
</evidence>
<evidence type="ECO:0000256" key="5">
    <source>
        <dbReference type="ARBA" id="ARBA00023077"/>
    </source>
</evidence>
<keyword evidence="6 8" id="KW-0472">Membrane</keyword>
<keyword evidence="2 8" id="KW-0813">Transport</keyword>
<sequence length="1071" mass="112603">MLRSKLCGTSAWQILTLMSVGMLAATPAAAQDAGGLPSSGQPQNQDQSTGGAPQVGTQAPATPISDANGEAKPEEIVVTGTIFRRTNTETPSPVTVLSSESLSRRGITNVSDAVRAVSADSSGSIPNAFAAGFGAGASAPSLRGLGVNSTLTLIDGQRITNYPLSDDGQRLFVDLNTMPRVSIERVEVLKDGASSTYGADAIGGVVNIIQRKTFNGLDATVEGGTSQHGGGDQYRGSVLAGWGDYDDRGLNFYVGAEYELNKKIYARDRGFPFNTNDLSSLDGGLNLNADLLDSGVTPTVAQVRRATQITPNDLLNAIPLSAAAGGGVFTLINPAQCAEVGGTITVNPANGSRSCAENQVANYGEIQPKTERYGLVTHGAVRLGDNAEAYVSLSWYRNNLIAGGTPQALRTTSPIQTSTFILPNYVCSAGVNCDTAVDRALNPYNPYASATGNPLNNAAQLYYRFGPRDGFGLDSGFRNEVLRGAFGVAGSFGDGFGYRVDATGTQSRLRLTSNVVSLAGFTAAIARGQYNLINPSQNSAAVRNSVILENSYTATSALYGIQGVVTKDLFELPGGALQVGVGGAFRHESLDNPNGNPTGDFIGFNQANAKGDRDVSAAFFEVSAPVLKMLELQASGRYDHYSTGFSAFSPKVGAKFTPIRQLALRGTWSKGFRAPSFAETSGQITGFTTYTPGSYQSLCVQHGGTYSGGSCSGGSPYTRSGQALGFRNNANPDLDPEKSNSLTAGIIVQPIRQFSFTIDYYRIKKKNIITGGPLSSQALDSYYEGGALPAGYDVILNSIDPLFPNGIRSVAIIVGPYENASTLETEGLDFAAQADFRLAPGLRFSSNIEATRINKFNFRACSDDTNSACDLQRYVGTQGPYIISSGAGTPRWRGNWSNSLEFGPATLTGTVNYVSGYRQTAEDQNGAGTGKDCSTNLYNADFACRTKSFTWVDLVGSFKITDSVTLYGNVLNLFDKKAPINPANYAAANYNPTYTQAGAVGRFFRLGLNFSFRPKPAPVVIEPEAAPPPPPPPAPAPATQTCADGSVILATDACPVPPPPPPPPAVAPVRG</sequence>
<dbReference type="Proteomes" id="UP001501310">
    <property type="component" value="Unassembled WGS sequence"/>
</dbReference>
<dbReference type="Pfam" id="PF07715">
    <property type="entry name" value="Plug"/>
    <property type="match status" value="1"/>
</dbReference>
<dbReference type="InterPro" id="IPR012910">
    <property type="entry name" value="Plug_dom"/>
</dbReference>
<feature type="domain" description="TonB-dependent receptor plug" evidence="13">
    <location>
        <begin position="88"/>
        <end position="205"/>
    </location>
</feature>
<feature type="compositionally biased region" description="Polar residues" evidence="10">
    <location>
        <begin position="38"/>
        <end position="60"/>
    </location>
</feature>
<feature type="compositionally biased region" description="Pro residues" evidence="10">
    <location>
        <begin position="1025"/>
        <end position="1036"/>
    </location>
</feature>
<evidence type="ECO:0000256" key="4">
    <source>
        <dbReference type="ARBA" id="ARBA00022692"/>
    </source>
</evidence>
<evidence type="ECO:0000313" key="14">
    <source>
        <dbReference type="EMBL" id="GAA4005708.1"/>
    </source>
</evidence>
<feature type="region of interest" description="Disordered" evidence="10">
    <location>
        <begin position="1021"/>
        <end position="1041"/>
    </location>
</feature>
<keyword evidence="4 8" id="KW-0812">Transmembrane</keyword>
<dbReference type="Gene3D" id="2.40.170.20">
    <property type="entry name" value="TonB-dependent receptor, beta-barrel domain"/>
    <property type="match status" value="1"/>
</dbReference>
<evidence type="ECO:0000259" key="13">
    <source>
        <dbReference type="Pfam" id="PF07715"/>
    </source>
</evidence>
<evidence type="ECO:0000256" key="2">
    <source>
        <dbReference type="ARBA" id="ARBA00022448"/>
    </source>
</evidence>
<keyword evidence="5 9" id="KW-0798">TonB box</keyword>
<evidence type="ECO:0000256" key="11">
    <source>
        <dbReference type="SAM" id="SignalP"/>
    </source>
</evidence>
<dbReference type="InterPro" id="IPR039426">
    <property type="entry name" value="TonB-dep_rcpt-like"/>
</dbReference>
<evidence type="ECO:0000313" key="15">
    <source>
        <dbReference type="Proteomes" id="UP001501310"/>
    </source>
</evidence>
<evidence type="ECO:0000256" key="1">
    <source>
        <dbReference type="ARBA" id="ARBA00004571"/>
    </source>
</evidence>
<accession>A0ABP7S2D6</accession>
<dbReference type="Gene3D" id="2.170.130.10">
    <property type="entry name" value="TonB-dependent receptor, plug domain"/>
    <property type="match status" value="1"/>
</dbReference>
<dbReference type="InterPro" id="IPR036942">
    <property type="entry name" value="Beta-barrel_TonB_sf"/>
</dbReference>
<feature type="domain" description="TonB-dependent receptor-like beta-barrel" evidence="12">
    <location>
        <begin position="453"/>
        <end position="973"/>
    </location>
</feature>
<reference evidence="15" key="1">
    <citation type="journal article" date="2019" name="Int. J. Syst. Evol. Microbiol.">
        <title>The Global Catalogue of Microorganisms (GCM) 10K type strain sequencing project: providing services to taxonomists for standard genome sequencing and annotation.</title>
        <authorList>
            <consortium name="The Broad Institute Genomics Platform"/>
            <consortium name="The Broad Institute Genome Sequencing Center for Infectious Disease"/>
            <person name="Wu L."/>
            <person name="Ma J."/>
        </authorList>
    </citation>
    <scope>NUCLEOTIDE SEQUENCE [LARGE SCALE GENOMIC DNA]</scope>
    <source>
        <strain evidence="15">JCM 16603</strain>
    </source>
</reference>
<dbReference type="PROSITE" id="PS52016">
    <property type="entry name" value="TONB_DEPENDENT_REC_3"/>
    <property type="match status" value="1"/>
</dbReference>
<name>A0ABP7S2D6_9SPHN</name>
<feature type="chain" id="PRO_5046335936" evidence="11">
    <location>
        <begin position="31"/>
        <end position="1071"/>
    </location>
</feature>
<gene>
    <name evidence="14" type="ORF">GCM10022211_17550</name>
</gene>
<dbReference type="EMBL" id="BAAAZD010000002">
    <property type="protein sequence ID" value="GAA4005708.1"/>
    <property type="molecule type" value="Genomic_DNA"/>
</dbReference>
<dbReference type="RefSeq" id="WP_344709883.1">
    <property type="nucleotide sequence ID" value="NZ_BAAAZD010000002.1"/>
</dbReference>
<dbReference type="PANTHER" id="PTHR47234:SF2">
    <property type="entry name" value="TONB-DEPENDENT RECEPTOR"/>
    <property type="match status" value="1"/>
</dbReference>
<feature type="signal peptide" evidence="11">
    <location>
        <begin position="1"/>
        <end position="30"/>
    </location>
</feature>
<evidence type="ECO:0000256" key="10">
    <source>
        <dbReference type="SAM" id="MobiDB-lite"/>
    </source>
</evidence>
<evidence type="ECO:0000256" key="7">
    <source>
        <dbReference type="ARBA" id="ARBA00023237"/>
    </source>
</evidence>
<proteinExistence type="inferred from homology"/>
<dbReference type="PANTHER" id="PTHR47234">
    <property type="match status" value="1"/>
</dbReference>
<keyword evidence="11" id="KW-0732">Signal</keyword>
<keyword evidence="3 8" id="KW-1134">Transmembrane beta strand</keyword>
<keyword evidence="14" id="KW-0675">Receptor</keyword>
<keyword evidence="15" id="KW-1185">Reference proteome</keyword>
<organism evidence="14 15">
    <name type="scientific">Sphingomonas humi</name>
    <dbReference type="NCBI Taxonomy" id="335630"/>
    <lineage>
        <taxon>Bacteria</taxon>
        <taxon>Pseudomonadati</taxon>
        <taxon>Pseudomonadota</taxon>
        <taxon>Alphaproteobacteria</taxon>
        <taxon>Sphingomonadales</taxon>
        <taxon>Sphingomonadaceae</taxon>
        <taxon>Sphingomonas</taxon>
    </lineage>
</organism>
<evidence type="ECO:0000256" key="3">
    <source>
        <dbReference type="ARBA" id="ARBA00022452"/>
    </source>
</evidence>
<comment type="similarity">
    <text evidence="8 9">Belongs to the TonB-dependent receptor family.</text>
</comment>
<dbReference type="Pfam" id="PF00593">
    <property type="entry name" value="TonB_dep_Rec_b-barrel"/>
    <property type="match status" value="1"/>
</dbReference>
<evidence type="ECO:0000256" key="9">
    <source>
        <dbReference type="RuleBase" id="RU003357"/>
    </source>
</evidence>
<protein>
    <submittedName>
        <fullName evidence="14">TonB-dependent receptor</fullName>
    </submittedName>
</protein>
<comment type="caution">
    <text evidence="14">The sequence shown here is derived from an EMBL/GenBank/DDBJ whole genome shotgun (WGS) entry which is preliminary data.</text>
</comment>
<dbReference type="InterPro" id="IPR037066">
    <property type="entry name" value="Plug_dom_sf"/>
</dbReference>
<evidence type="ECO:0000256" key="6">
    <source>
        <dbReference type="ARBA" id="ARBA00023136"/>
    </source>
</evidence>
<comment type="subcellular location">
    <subcellularLocation>
        <location evidence="1 8">Cell outer membrane</location>
        <topology evidence="1 8">Multi-pass membrane protein</topology>
    </subcellularLocation>
</comment>
<dbReference type="InterPro" id="IPR000531">
    <property type="entry name" value="Beta-barrel_TonB"/>
</dbReference>
<keyword evidence="7 8" id="KW-0998">Cell outer membrane</keyword>